<feature type="region of interest" description="Disordered" evidence="1">
    <location>
        <begin position="56"/>
        <end position="87"/>
    </location>
</feature>
<evidence type="ECO:0000313" key="3">
    <source>
        <dbReference type="Proteomes" id="UP000243459"/>
    </source>
</evidence>
<evidence type="ECO:0000313" key="2">
    <source>
        <dbReference type="EMBL" id="ONK58719.1"/>
    </source>
</evidence>
<evidence type="ECO:0000256" key="1">
    <source>
        <dbReference type="SAM" id="MobiDB-lite"/>
    </source>
</evidence>
<proteinExistence type="predicted"/>
<keyword evidence="3" id="KW-1185">Reference proteome</keyword>
<sequence>MISSRLSPTDLQPRCRAMPLFGTRRRPNAARASMSMVRDSRSWAWAFASPMRAFKPAPASKSYGPRNSAVSRVNGAGNGSGKKKPIRVFESGTVKQIADPLVSRADSFTTSQSFPH</sequence>
<dbReference type="Gramene" id="ONK58719">
    <property type="protein sequence ID" value="ONK58719"/>
    <property type="gene ID" value="A4U43_C09F15960"/>
</dbReference>
<organism evidence="2 3">
    <name type="scientific">Asparagus officinalis</name>
    <name type="common">Garden asparagus</name>
    <dbReference type="NCBI Taxonomy" id="4686"/>
    <lineage>
        <taxon>Eukaryota</taxon>
        <taxon>Viridiplantae</taxon>
        <taxon>Streptophyta</taxon>
        <taxon>Embryophyta</taxon>
        <taxon>Tracheophyta</taxon>
        <taxon>Spermatophyta</taxon>
        <taxon>Magnoliopsida</taxon>
        <taxon>Liliopsida</taxon>
        <taxon>Asparagales</taxon>
        <taxon>Asparagaceae</taxon>
        <taxon>Asparagoideae</taxon>
        <taxon>Asparagus</taxon>
    </lineage>
</organism>
<dbReference type="Proteomes" id="UP000243459">
    <property type="component" value="Chromosome 9"/>
</dbReference>
<name>A0A5P1E8B5_ASPOF</name>
<reference evidence="3" key="1">
    <citation type="journal article" date="2017" name="Nat. Commun.">
        <title>The asparagus genome sheds light on the origin and evolution of a young Y chromosome.</title>
        <authorList>
            <person name="Harkess A."/>
            <person name="Zhou J."/>
            <person name="Xu C."/>
            <person name="Bowers J.E."/>
            <person name="Van der Hulst R."/>
            <person name="Ayyampalayam S."/>
            <person name="Mercati F."/>
            <person name="Riccardi P."/>
            <person name="McKain M.R."/>
            <person name="Kakrana A."/>
            <person name="Tang H."/>
            <person name="Ray J."/>
            <person name="Groenendijk J."/>
            <person name="Arikit S."/>
            <person name="Mathioni S.M."/>
            <person name="Nakano M."/>
            <person name="Shan H."/>
            <person name="Telgmann-Rauber A."/>
            <person name="Kanno A."/>
            <person name="Yue Z."/>
            <person name="Chen H."/>
            <person name="Li W."/>
            <person name="Chen Y."/>
            <person name="Xu X."/>
            <person name="Zhang Y."/>
            <person name="Luo S."/>
            <person name="Chen H."/>
            <person name="Gao J."/>
            <person name="Mao Z."/>
            <person name="Pires J.C."/>
            <person name="Luo M."/>
            <person name="Kudrna D."/>
            <person name="Wing R.A."/>
            <person name="Meyers B.C."/>
            <person name="Yi K."/>
            <person name="Kong H."/>
            <person name="Lavrijsen P."/>
            <person name="Sunseri F."/>
            <person name="Falavigna A."/>
            <person name="Ye Y."/>
            <person name="Leebens-Mack J.H."/>
            <person name="Chen G."/>
        </authorList>
    </citation>
    <scope>NUCLEOTIDE SEQUENCE [LARGE SCALE GENOMIC DNA]</scope>
    <source>
        <strain evidence="3">cv. DH0086</strain>
    </source>
</reference>
<dbReference type="EMBL" id="CM007389">
    <property type="protein sequence ID" value="ONK58719.1"/>
    <property type="molecule type" value="Genomic_DNA"/>
</dbReference>
<protein>
    <submittedName>
        <fullName evidence="2">Uncharacterized protein</fullName>
    </submittedName>
</protein>
<gene>
    <name evidence="2" type="ORF">A4U43_C09F15960</name>
</gene>
<accession>A0A5P1E8B5</accession>
<dbReference type="AlphaFoldDB" id="A0A5P1E8B5"/>